<reference evidence="1" key="2">
    <citation type="journal article" date="2015" name="Data Brief">
        <title>Shoot transcriptome of the giant reed, Arundo donax.</title>
        <authorList>
            <person name="Barrero R.A."/>
            <person name="Guerrero F.D."/>
            <person name="Moolhuijzen P."/>
            <person name="Goolsby J.A."/>
            <person name="Tidwell J."/>
            <person name="Bellgard S.E."/>
            <person name="Bellgard M.I."/>
        </authorList>
    </citation>
    <scope>NUCLEOTIDE SEQUENCE</scope>
    <source>
        <tissue evidence="1">Shoot tissue taken approximately 20 cm above the soil surface</tissue>
    </source>
</reference>
<proteinExistence type="predicted"/>
<organism evidence="1">
    <name type="scientific">Arundo donax</name>
    <name type="common">Giant reed</name>
    <name type="synonym">Donax arundinaceus</name>
    <dbReference type="NCBI Taxonomy" id="35708"/>
    <lineage>
        <taxon>Eukaryota</taxon>
        <taxon>Viridiplantae</taxon>
        <taxon>Streptophyta</taxon>
        <taxon>Embryophyta</taxon>
        <taxon>Tracheophyta</taxon>
        <taxon>Spermatophyta</taxon>
        <taxon>Magnoliopsida</taxon>
        <taxon>Liliopsida</taxon>
        <taxon>Poales</taxon>
        <taxon>Poaceae</taxon>
        <taxon>PACMAD clade</taxon>
        <taxon>Arundinoideae</taxon>
        <taxon>Arundineae</taxon>
        <taxon>Arundo</taxon>
    </lineage>
</organism>
<name>A0A0A9AHG5_ARUDO</name>
<accession>A0A0A9AHG5</accession>
<protein>
    <submittedName>
        <fullName evidence="1">Uncharacterized protein</fullName>
    </submittedName>
</protein>
<dbReference type="EMBL" id="GBRH01251358">
    <property type="protein sequence ID" value="JAD46537.1"/>
    <property type="molecule type" value="Transcribed_RNA"/>
</dbReference>
<sequence>MVNYHYRAIQLSIANG</sequence>
<reference evidence="1" key="1">
    <citation type="submission" date="2014-09" db="EMBL/GenBank/DDBJ databases">
        <authorList>
            <person name="Magalhaes I.L.F."/>
            <person name="Oliveira U."/>
            <person name="Santos F.R."/>
            <person name="Vidigal T.H.D.A."/>
            <person name="Brescovit A.D."/>
            <person name="Santos A.J."/>
        </authorList>
    </citation>
    <scope>NUCLEOTIDE SEQUENCE</scope>
    <source>
        <tissue evidence="1">Shoot tissue taken approximately 20 cm above the soil surface</tissue>
    </source>
</reference>
<evidence type="ECO:0000313" key="1">
    <source>
        <dbReference type="EMBL" id="JAD46537.1"/>
    </source>
</evidence>
<dbReference type="AlphaFoldDB" id="A0A0A9AHG5"/>